<keyword evidence="2 4" id="KW-0560">Oxidoreductase</keyword>
<dbReference type="FunFam" id="3.40.605.10:FF:000050">
    <property type="entry name" value="Aldehyde dehydrogenase, mitochondrial"/>
    <property type="match status" value="1"/>
</dbReference>
<dbReference type="Proteomes" id="UP001107558">
    <property type="component" value="Chromosome 3"/>
</dbReference>
<feature type="active site" evidence="3">
    <location>
        <position position="258"/>
    </location>
</feature>
<dbReference type="OrthoDB" id="310895at2759"/>
<dbReference type="FunFam" id="3.40.605.10:FF:000026">
    <property type="entry name" value="Aldehyde dehydrogenase, putative"/>
    <property type="match status" value="1"/>
</dbReference>
<dbReference type="InterPro" id="IPR016162">
    <property type="entry name" value="Ald_DH_N"/>
</dbReference>
<dbReference type="EMBL" id="JADBJN010000003">
    <property type="protein sequence ID" value="KAG5672905.1"/>
    <property type="molecule type" value="Genomic_DNA"/>
</dbReference>
<protein>
    <recommendedName>
        <fullName evidence="5">Aldehyde dehydrogenase domain-containing protein</fullName>
    </recommendedName>
</protein>
<reference evidence="6" key="1">
    <citation type="submission" date="2021-03" db="EMBL/GenBank/DDBJ databases">
        <title>Chromosome level genome of the anhydrobiotic midge Polypedilum vanderplanki.</title>
        <authorList>
            <person name="Yoshida Y."/>
            <person name="Kikawada T."/>
            <person name="Gusev O."/>
        </authorList>
    </citation>
    <scope>NUCLEOTIDE SEQUENCE</scope>
    <source>
        <strain evidence="6">NIAS01</strain>
        <tissue evidence="6">Whole body or cell culture</tissue>
    </source>
</reference>
<evidence type="ECO:0000313" key="6">
    <source>
        <dbReference type="EMBL" id="KAG5672905.1"/>
    </source>
</evidence>
<dbReference type="InterPro" id="IPR016161">
    <property type="entry name" value="Ald_DH/histidinol_DH"/>
</dbReference>
<dbReference type="InterPro" id="IPR016163">
    <property type="entry name" value="Ald_DH_C"/>
</dbReference>
<evidence type="ECO:0000256" key="3">
    <source>
        <dbReference type="PROSITE-ProRule" id="PRU10007"/>
    </source>
</evidence>
<dbReference type="InterPro" id="IPR016160">
    <property type="entry name" value="Ald_DH_CS_CYS"/>
</dbReference>
<dbReference type="InterPro" id="IPR029510">
    <property type="entry name" value="Ald_DH_CS_GLU"/>
</dbReference>
<gene>
    <name evidence="6" type="ORF">PVAND_002993</name>
</gene>
<dbReference type="InterPro" id="IPR015590">
    <property type="entry name" value="Aldehyde_DH_dom"/>
</dbReference>
<comment type="similarity">
    <text evidence="1 4">Belongs to the aldehyde dehydrogenase family.</text>
</comment>
<proteinExistence type="inferred from homology"/>
<keyword evidence="7" id="KW-1185">Reference proteome</keyword>
<sequence>MANPNQEIKYTQLFINNEFVDSVNKKTFVTSNPANGKKLADVAEGDKADVDLAVEAAKKAFARGSEWRNLDASARGKLLHKLADLIDRDSDIIASIESLDNGKPFIMAKADINFSSTVLRYYAGYADKVHGRTVPSDGNLFSYIRKEPVGVVGQIIPWNFPVLMLSWKWAPALAAGCTLVIKPAEQTPLTALYVASLSKEAGFPDGVINVITGYGPTAGAAIASHSDIRKVAFTGSTEVGKIIMEIAAKSNLKKVSLELGGKSPLVIFDDVNLDEVVQLAQDAIFINSGQICTGASRTFVQEGIYDEFVKRTVENAKTRKIGCPFNTDTLQGPQVDQDTFDKILNYIDYGKEDGAKLEIGGKRWGNEGFFIEPTVFSNVTDDMRIAQDEIFGPVQSILKFKTIDEVIERANKTNYGLAAGIFTNNIENALTFANEVEAGSVWVNCYNVFRSQVPFGGYKQSGIGSELGEEGINLYLETKAVSIKLPNKN</sequence>
<dbReference type="Gene3D" id="3.40.309.10">
    <property type="entry name" value="Aldehyde Dehydrogenase, Chain A, domain 2"/>
    <property type="match status" value="1"/>
</dbReference>
<feature type="domain" description="Aldehyde dehydrogenase" evidence="5">
    <location>
        <begin position="20"/>
        <end position="481"/>
    </location>
</feature>
<evidence type="ECO:0000313" key="7">
    <source>
        <dbReference type="Proteomes" id="UP001107558"/>
    </source>
</evidence>
<dbReference type="PROSITE" id="PS00687">
    <property type="entry name" value="ALDEHYDE_DEHYDR_GLU"/>
    <property type="match status" value="1"/>
</dbReference>
<dbReference type="SUPFAM" id="SSF53720">
    <property type="entry name" value="ALDH-like"/>
    <property type="match status" value="1"/>
</dbReference>
<name>A0A9J6BSP2_POLVA</name>
<evidence type="ECO:0000256" key="2">
    <source>
        <dbReference type="ARBA" id="ARBA00023002"/>
    </source>
</evidence>
<dbReference type="Gene3D" id="3.40.605.10">
    <property type="entry name" value="Aldehyde Dehydrogenase, Chain A, domain 1"/>
    <property type="match status" value="1"/>
</dbReference>
<evidence type="ECO:0000259" key="5">
    <source>
        <dbReference type="Pfam" id="PF00171"/>
    </source>
</evidence>
<dbReference type="PROSITE" id="PS00070">
    <property type="entry name" value="ALDEHYDE_DEHYDR_CYS"/>
    <property type="match status" value="1"/>
</dbReference>
<dbReference type="PANTHER" id="PTHR11699">
    <property type="entry name" value="ALDEHYDE DEHYDROGENASE-RELATED"/>
    <property type="match status" value="1"/>
</dbReference>
<accession>A0A9J6BSP2</accession>
<dbReference type="AlphaFoldDB" id="A0A9J6BSP2"/>
<comment type="caution">
    <text evidence="6">The sequence shown here is derived from an EMBL/GenBank/DDBJ whole genome shotgun (WGS) entry which is preliminary data.</text>
</comment>
<dbReference type="Pfam" id="PF00171">
    <property type="entry name" value="Aldedh"/>
    <property type="match status" value="1"/>
</dbReference>
<evidence type="ECO:0000256" key="1">
    <source>
        <dbReference type="ARBA" id="ARBA00009986"/>
    </source>
</evidence>
<organism evidence="6 7">
    <name type="scientific">Polypedilum vanderplanki</name>
    <name type="common">Sleeping chironomid midge</name>
    <dbReference type="NCBI Taxonomy" id="319348"/>
    <lineage>
        <taxon>Eukaryota</taxon>
        <taxon>Metazoa</taxon>
        <taxon>Ecdysozoa</taxon>
        <taxon>Arthropoda</taxon>
        <taxon>Hexapoda</taxon>
        <taxon>Insecta</taxon>
        <taxon>Pterygota</taxon>
        <taxon>Neoptera</taxon>
        <taxon>Endopterygota</taxon>
        <taxon>Diptera</taxon>
        <taxon>Nematocera</taxon>
        <taxon>Chironomoidea</taxon>
        <taxon>Chironomidae</taxon>
        <taxon>Chironominae</taxon>
        <taxon>Polypedilum</taxon>
        <taxon>Polypedilum</taxon>
    </lineage>
</organism>
<evidence type="ECO:0000256" key="4">
    <source>
        <dbReference type="RuleBase" id="RU003345"/>
    </source>
</evidence>
<dbReference type="FunFam" id="3.40.309.10:FF:000001">
    <property type="entry name" value="Mitochondrial aldehyde dehydrogenase 2"/>
    <property type="match status" value="1"/>
</dbReference>
<dbReference type="GO" id="GO:0016620">
    <property type="term" value="F:oxidoreductase activity, acting on the aldehyde or oxo group of donors, NAD or NADP as acceptor"/>
    <property type="evidence" value="ECO:0007669"/>
    <property type="project" value="InterPro"/>
</dbReference>